<dbReference type="Gene3D" id="2.120.10.60">
    <property type="entry name" value="Tricorn protease N-terminal domain"/>
    <property type="match status" value="1"/>
</dbReference>
<proteinExistence type="inferred from homology"/>
<dbReference type="Gene3D" id="3.90.226.10">
    <property type="entry name" value="2-enoyl-CoA Hydratase, Chain A, domain 1"/>
    <property type="match status" value="1"/>
</dbReference>
<evidence type="ECO:0000256" key="7">
    <source>
        <dbReference type="PIRNR" id="PIRNR036421"/>
    </source>
</evidence>
<feature type="chain" id="PRO_5040833473" description="Tricorn protease homolog" evidence="11">
    <location>
        <begin position="24"/>
        <end position="1062"/>
    </location>
</feature>
<evidence type="ECO:0000313" key="14">
    <source>
        <dbReference type="Proteomes" id="UP001139409"/>
    </source>
</evidence>
<dbReference type="Gene3D" id="2.130.10.10">
    <property type="entry name" value="YVTN repeat-like/Quinoprotein amine dehydrogenase"/>
    <property type="match status" value="1"/>
</dbReference>
<dbReference type="Pfam" id="PF26550">
    <property type="entry name" value="Tricorn_2nd"/>
    <property type="match status" value="1"/>
</dbReference>
<evidence type="ECO:0000256" key="10">
    <source>
        <dbReference type="SAM" id="MobiDB-lite"/>
    </source>
</evidence>
<comment type="function">
    <text evidence="7">Degrades oligopeptides.</text>
</comment>
<dbReference type="Gene3D" id="3.30.750.44">
    <property type="match status" value="1"/>
</dbReference>
<dbReference type="Pfam" id="PF14684">
    <property type="entry name" value="Tricorn_C1"/>
    <property type="match status" value="1"/>
</dbReference>
<name>A0A9X1HNL0_9BACT</name>
<organism evidence="13 14">
    <name type="scientific">Fulvivirga sedimenti</name>
    <dbReference type="NCBI Taxonomy" id="2879465"/>
    <lineage>
        <taxon>Bacteria</taxon>
        <taxon>Pseudomonadati</taxon>
        <taxon>Bacteroidota</taxon>
        <taxon>Cytophagia</taxon>
        <taxon>Cytophagales</taxon>
        <taxon>Fulvivirgaceae</taxon>
        <taxon>Fulvivirga</taxon>
    </lineage>
</organism>
<dbReference type="PANTHER" id="PTHR43253:SF1">
    <property type="entry name" value="TRICORN PROTEASE HOMOLOG 2-RELATED"/>
    <property type="match status" value="1"/>
</dbReference>
<evidence type="ECO:0000256" key="8">
    <source>
        <dbReference type="PIRSR" id="PIRSR036421-1"/>
    </source>
</evidence>
<dbReference type="GO" id="GO:0005737">
    <property type="term" value="C:cytoplasm"/>
    <property type="evidence" value="ECO:0007669"/>
    <property type="project" value="UniProtKB-SubCell"/>
</dbReference>
<feature type="region of interest" description="Disordered" evidence="10">
    <location>
        <begin position="544"/>
        <end position="574"/>
    </location>
</feature>
<evidence type="ECO:0000313" key="13">
    <source>
        <dbReference type="EMBL" id="MCA6074305.1"/>
    </source>
</evidence>
<keyword evidence="14" id="KW-1185">Reference proteome</keyword>
<dbReference type="SMART" id="SM00245">
    <property type="entry name" value="TSPc"/>
    <property type="match status" value="1"/>
</dbReference>
<evidence type="ECO:0000256" key="5">
    <source>
        <dbReference type="ARBA" id="ARBA00022801"/>
    </source>
</evidence>
<keyword evidence="3 7" id="KW-0963">Cytoplasm</keyword>
<dbReference type="SUPFAM" id="SSF50156">
    <property type="entry name" value="PDZ domain-like"/>
    <property type="match status" value="1"/>
</dbReference>
<dbReference type="SUPFAM" id="SSF82171">
    <property type="entry name" value="DPP6 N-terminal domain-like"/>
    <property type="match status" value="1"/>
</dbReference>
<dbReference type="GO" id="GO:0006508">
    <property type="term" value="P:proteolysis"/>
    <property type="evidence" value="ECO:0007669"/>
    <property type="project" value="UniProtKB-UniRule"/>
</dbReference>
<gene>
    <name evidence="13" type="ORF">LDX50_05465</name>
</gene>
<dbReference type="InterPro" id="IPR028204">
    <property type="entry name" value="Tricorn_C1"/>
</dbReference>
<keyword evidence="11" id="KW-0732">Signal</keyword>
<dbReference type="CDD" id="cd07562">
    <property type="entry name" value="Peptidase_S41_TRI"/>
    <property type="match status" value="1"/>
</dbReference>
<evidence type="ECO:0000256" key="2">
    <source>
        <dbReference type="ARBA" id="ARBA00008524"/>
    </source>
</evidence>
<feature type="site" description="Transition state stabilizer; via amide nitrogen" evidence="9">
    <location>
        <position position="969"/>
    </location>
</feature>
<keyword evidence="6 7" id="KW-0720">Serine protease</keyword>
<sequence>MKNLFKISLLSLIVILFSPALHAQQSPLYFTLDPTLTPDGSTIIFSYESDLWKVAVNGGEAVRLTAMDGEETRPAVSPDGKWLAFSSTQNGNKDIFVMPLEGGELRQLTYHDANDDVDSWSWDSKSIYFTSNRIGRFSGFRISASGGTPERLFENYFNTTHNLAEHPSSGELFFNESWESKIFAHRKRYKGDYNPDIKSYNPTTEEYKEYTSYNGKDFGVTIDRNGNIYFMSDEANGEYNLYTFNNGTKQALTNFTSSLYWPKVNANGGKIVFRRDYQIQVYDVASGQTTTPVIRIFKNALLEKPQEFKVSSNITAFDVAPDNKKLVFVSRGRMFISDVKGKFVKAMETPSAEAVGEVYWLKDNMTILFSMSDGGYYNWYTLRADGKGEMSKHTNDDQTNRSLSMNSDRTKAAYISGRNEVRVMDLASFTSKTIANDELWGFRNAPPQFSPDDRYVAFNAFRDFETDVFIHDLNSGETFNLTMTRVSEDNPVWSPDGKYIFISSDPMNPGYPYGTQNARIFKIPLKKFTDPFKSDELEELFKEEEKKVEEDNGKNKKDKKDKEEEKKSEEKKVSVEIDRTKIMERMEAISPGFGQQRSPFVIQDKDKLIVLYLSNHDEGKTSLWKTTMEPFESNKTEKIESGPMFGFEIHVADGNYYLLSGGDIHTFKPADGKLDKIEIDFTFRKNLKDEFVQMYYEAWAGMEENFYDETFHGEDWAALRDTYAKYIPYINSRAELRLIFNDMLGELNTSHFGFNSFGKEEDTYFEFQSTSAGLLFRNDQPYVVEHIATDGPADMDGVDIQPGDKLVAVNGRAIDETMNRESYFYLPSQMDEITLTLDRGGRQVTQKLHPVSASLLNGLLYDEWQNTNQAYVDEKGGKRIAYVHMKNMGRGEYNRFVEDMVREGAYRDGLILDLRYNTGGNVHDDVLNFLSRKKYLEWKYREGKKTSQPNFHPADKPIVLLINEQSLSDAEMTAAGFKALGLGTIVGTETYRWIIFTSGKGLVDGSFYRLPSWGCYTLDGKDIEKEGVSPDIRVEENFKDRLKGNQPQLDKAIEIILAELNK</sequence>
<evidence type="ECO:0000256" key="9">
    <source>
        <dbReference type="PIRSR" id="PIRSR036421-3"/>
    </source>
</evidence>
<evidence type="ECO:0000256" key="1">
    <source>
        <dbReference type="ARBA" id="ARBA00004496"/>
    </source>
</evidence>
<dbReference type="Pfam" id="PF03572">
    <property type="entry name" value="Peptidase_S41"/>
    <property type="match status" value="1"/>
</dbReference>
<feature type="signal peptide" evidence="11">
    <location>
        <begin position="1"/>
        <end position="23"/>
    </location>
</feature>
<comment type="subcellular location">
    <subcellularLocation>
        <location evidence="1 7">Cytoplasm</location>
    </subcellularLocation>
</comment>
<dbReference type="SMART" id="SM00228">
    <property type="entry name" value="PDZ"/>
    <property type="match status" value="1"/>
</dbReference>
<dbReference type="Proteomes" id="UP001139409">
    <property type="component" value="Unassembled WGS sequence"/>
</dbReference>
<evidence type="ECO:0000256" key="3">
    <source>
        <dbReference type="ARBA" id="ARBA00022490"/>
    </source>
</evidence>
<comment type="caution">
    <text evidence="13">The sequence shown here is derived from an EMBL/GenBank/DDBJ whole genome shotgun (WGS) entry which is preliminary data.</text>
</comment>
<accession>A0A9X1HNL0</accession>
<keyword evidence="4 7" id="KW-0645">Protease</keyword>
<dbReference type="InterPro" id="IPR001478">
    <property type="entry name" value="PDZ"/>
</dbReference>
<feature type="domain" description="PDZ" evidence="12">
    <location>
        <begin position="773"/>
        <end position="841"/>
    </location>
</feature>
<dbReference type="InterPro" id="IPR012393">
    <property type="entry name" value="Tricorn_protease"/>
</dbReference>
<evidence type="ECO:0000259" key="12">
    <source>
        <dbReference type="PROSITE" id="PS50106"/>
    </source>
</evidence>
<evidence type="ECO:0000256" key="11">
    <source>
        <dbReference type="SAM" id="SignalP"/>
    </source>
</evidence>
<dbReference type="InterPro" id="IPR036034">
    <property type="entry name" value="PDZ_sf"/>
</dbReference>
<comment type="similarity">
    <text evidence="2 7">Belongs to the peptidase S41B family.</text>
</comment>
<dbReference type="InterPro" id="IPR029045">
    <property type="entry name" value="ClpP/crotonase-like_dom_sf"/>
</dbReference>
<dbReference type="InterPro" id="IPR005151">
    <property type="entry name" value="Tail-specific_protease"/>
</dbReference>
<dbReference type="GO" id="GO:0008236">
    <property type="term" value="F:serine-type peptidase activity"/>
    <property type="evidence" value="ECO:0007669"/>
    <property type="project" value="UniProtKB-UniRule"/>
</dbReference>
<dbReference type="AlphaFoldDB" id="A0A9X1HNL0"/>
<keyword evidence="5 7" id="KW-0378">Hydrolase</keyword>
<dbReference type="InterPro" id="IPR015943">
    <property type="entry name" value="WD40/YVTN_repeat-like_dom_sf"/>
</dbReference>
<evidence type="ECO:0000256" key="6">
    <source>
        <dbReference type="ARBA" id="ARBA00022825"/>
    </source>
</evidence>
<reference evidence="13" key="1">
    <citation type="submission" date="2021-09" db="EMBL/GenBank/DDBJ databases">
        <title>Fulvivirga sp. isolated from coastal sediment.</title>
        <authorList>
            <person name="Yu H."/>
        </authorList>
    </citation>
    <scope>NUCLEOTIDE SEQUENCE</scope>
    <source>
        <strain evidence="13">1062</strain>
    </source>
</reference>
<evidence type="ECO:0000256" key="4">
    <source>
        <dbReference type="ARBA" id="ARBA00022670"/>
    </source>
</evidence>
<dbReference type="EC" id="3.4.21.-" evidence="7"/>
<feature type="active site" description="Charge relay system" evidence="8">
    <location>
        <position position="1024"/>
    </location>
</feature>
<dbReference type="RefSeq" id="WP_225697400.1">
    <property type="nucleotide sequence ID" value="NZ_JAIXNE010000001.1"/>
</dbReference>
<dbReference type="SUPFAM" id="SSF52096">
    <property type="entry name" value="ClpP/crotonase"/>
    <property type="match status" value="1"/>
</dbReference>
<dbReference type="SUPFAM" id="SSF69304">
    <property type="entry name" value="Tricorn protease N-terminal domain"/>
    <property type="match status" value="1"/>
</dbReference>
<dbReference type="EMBL" id="JAIXNE010000001">
    <property type="protein sequence ID" value="MCA6074305.1"/>
    <property type="molecule type" value="Genomic_DNA"/>
</dbReference>
<feature type="active site" description="Nucleophile" evidence="8">
    <location>
        <position position="968"/>
    </location>
</feature>
<protein>
    <recommendedName>
        <fullName evidence="7">Tricorn protease homolog</fullName>
        <ecNumber evidence="7">3.4.21.-</ecNumber>
    </recommendedName>
</protein>
<feature type="active site" description="Charge relay system" evidence="8">
    <location>
        <position position="751"/>
    </location>
</feature>
<dbReference type="Gene3D" id="2.30.42.10">
    <property type="match status" value="1"/>
</dbReference>
<dbReference type="PANTHER" id="PTHR43253">
    <property type="entry name" value="TRICORN PROTEASE HOMOLOG 2-RELATED"/>
    <property type="match status" value="1"/>
</dbReference>
<dbReference type="Pfam" id="PF26549">
    <property type="entry name" value="Tricorn_N"/>
    <property type="match status" value="1"/>
</dbReference>
<dbReference type="PIRSF" id="PIRSF036421">
    <property type="entry name" value="Tricorn_protease"/>
    <property type="match status" value="1"/>
</dbReference>
<dbReference type="PROSITE" id="PS50106">
    <property type="entry name" value="PDZ"/>
    <property type="match status" value="1"/>
</dbReference>